<protein>
    <submittedName>
        <fullName evidence="1">DUF1254 domain-containing protein</fullName>
    </submittedName>
</protein>
<evidence type="ECO:0000313" key="2">
    <source>
        <dbReference type="Proteomes" id="UP001558850"/>
    </source>
</evidence>
<reference evidence="1" key="1">
    <citation type="submission" date="2024-07" db="EMBL/GenBank/DDBJ databases">
        <title>A survey of Mimosa microsymbionts across Brazilian biomes reveals a high diversity of Paraburkholderia nodulating endemic species, but also that Cupriavidus is common as a symbiont of widespread species.</title>
        <authorList>
            <person name="Rouws L."/>
            <person name="Barauna A."/>
            <person name="Beukes C."/>
            <person name="Rouws J.R.C."/>
            <person name="De Faria S.M."/>
            <person name="Gross E."/>
            <person name="Bueno Dos Reis Junior F."/>
            <person name="Simon M.F."/>
            <person name="Maluk M."/>
            <person name="Odee D.W."/>
            <person name="Kenicer G."/>
            <person name="Young J.P.W."/>
            <person name="Reis V.M."/>
            <person name="Zilli J."/>
            <person name="James E.K."/>
        </authorList>
    </citation>
    <scope>NUCLEOTIDE SEQUENCE</scope>
    <source>
        <strain evidence="1">EG181B</strain>
    </source>
</reference>
<keyword evidence="2" id="KW-1185">Reference proteome</keyword>
<gene>
    <name evidence="1" type="ORF">AB4Y32_10570</name>
</gene>
<dbReference type="Proteomes" id="UP001558850">
    <property type="component" value="Unassembled WGS sequence"/>
</dbReference>
<organism evidence="1 2">
    <name type="scientific">Paraburkholderia phymatum</name>
    <dbReference type="NCBI Taxonomy" id="148447"/>
    <lineage>
        <taxon>Bacteria</taxon>
        <taxon>Pseudomonadati</taxon>
        <taxon>Pseudomonadota</taxon>
        <taxon>Betaproteobacteria</taxon>
        <taxon>Burkholderiales</taxon>
        <taxon>Burkholderiaceae</taxon>
        <taxon>Paraburkholderia</taxon>
    </lineage>
</organism>
<name>A0ACC6TXQ8_9BURK</name>
<evidence type="ECO:0000313" key="1">
    <source>
        <dbReference type="EMBL" id="MEX3932238.1"/>
    </source>
</evidence>
<comment type="caution">
    <text evidence="1">The sequence shown here is derived from an EMBL/GenBank/DDBJ whole genome shotgun (WGS) entry which is preliminary data.</text>
</comment>
<accession>A0ACC6TXQ8</accession>
<dbReference type="EMBL" id="JBFRCH010000004">
    <property type="protein sequence ID" value="MEX3932238.1"/>
    <property type="molecule type" value="Genomic_DNA"/>
</dbReference>
<sequence>MKMLRAAFTLAVVFGAALMSADTVAQSPSLSTAEAREIAMEAYVYGYSLVDNYRIQYAYFVDRDNPEYKGDWNRIANVARVYTPQDKAIQTPNSDTPYSFLGADLRTEPLVLTVPEVEQDRYYAAQFVDLYTYNFAYVGTRTTGNGSGKFLLVGPNWKGPTPKGIKGVIRSDTDLAFVLYRTQLFRQDDIGNVRKVQAGFKAEPLSVFLGEPSPAAAPAVDYLKPLTREQERTSLEFFDVLNFVLRFCPTYSDEQPLMDRFAKLGIGAGRKFDAQALSPEIRKAVEQGIADAWRSIDELGKRVAAGEVTSGDITGSRAYLKNNYLYRMRATVAGIYGNSKEEAIYPAYYVDASGQRPDGGHYRYTLRFKPGQLPPVNAFWSLTMYLPSRLLVANPLDRYLINSAMLADLKRDADGGVTLYLQHDSPGKDKEANWLPAPDGQFLAALRLYWPKQEALDGEWKQPPLQRSGAVMTGSTDSR</sequence>
<proteinExistence type="predicted"/>